<dbReference type="EMBL" id="MT141378">
    <property type="protein sequence ID" value="QJA59634.1"/>
    <property type="molecule type" value="Genomic_DNA"/>
</dbReference>
<gene>
    <name evidence="2" type="ORF">MM415B01253_0008</name>
</gene>
<feature type="region of interest" description="Disordered" evidence="1">
    <location>
        <begin position="71"/>
        <end position="94"/>
    </location>
</feature>
<feature type="compositionally biased region" description="Basic and acidic residues" evidence="1">
    <location>
        <begin position="71"/>
        <end position="86"/>
    </location>
</feature>
<dbReference type="AlphaFoldDB" id="A0A6M3IQT6"/>
<reference evidence="2" key="1">
    <citation type="submission" date="2020-03" db="EMBL/GenBank/DDBJ databases">
        <title>The deep terrestrial virosphere.</title>
        <authorList>
            <person name="Holmfeldt K."/>
            <person name="Nilsson E."/>
            <person name="Simone D."/>
            <person name="Lopez-Fernandez M."/>
            <person name="Wu X."/>
            <person name="de Brujin I."/>
            <person name="Lundin D."/>
            <person name="Andersson A."/>
            <person name="Bertilsson S."/>
            <person name="Dopson M."/>
        </authorList>
    </citation>
    <scope>NUCLEOTIDE SEQUENCE</scope>
    <source>
        <strain evidence="2">MM415B01253</strain>
    </source>
</reference>
<feature type="compositionally biased region" description="Basic and acidic residues" evidence="1">
    <location>
        <begin position="178"/>
        <end position="189"/>
    </location>
</feature>
<feature type="compositionally biased region" description="Polar residues" evidence="1">
    <location>
        <begin position="20"/>
        <end position="30"/>
    </location>
</feature>
<evidence type="ECO:0008006" key="3">
    <source>
        <dbReference type="Google" id="ProtNLM"/>
    </source>
</evidence>
<sequence length="220" mass="24715">MTMDGTVDLKDTSAVGQDASKGTQETSQAKTYLESDVQKIVNDRLAQAGRAAKALEAKEAELKAREEAHNQWLRERDEEEYEKARGNPDALSALQRERVAKTEARKIKEQRDALERDRVAFQVERDADNVIKKEQKITELAAKYQVNIADLKEFDLGIEAIEKLAMKLSPIPQADLAKTTKVEPKKRDSGVTLGGGSTKLGDLSPKDRLKEIDRRLREQQ</sequence>
<protein>
    <recommendedName>
        <fullName evidence="3">DUF4355 domain-containing protein</fullName>
    </recommendedName>
</protein>
<name>A0A6M3IQT6_9ZZZZ</name>
<evidence type="ECO:0000256" key="1">
    <source>
        <dbReference type="SAM" id="MobiDB-lite"/>
    </source>
</evidence>
<accession>A0A6M3IQT6</accession>
<feature type="region of interest" description="Disordered" evidence="1">
    <location>
        <begin position="1"/>
        <end position="30"/>
    </location>
</feature>
<feature type="region of interest" description="Disordered" evidence="1">
    <location>
        <begin position="172"/>
        <end position="220"/>
    </location>
</feature>
<organism evidence="2">
    <name type="scientific">viral metagenome</name>
    <dbReference type="NCBI Taxonomy" id="1070528"/>
    <lineage>
        <taxon>unclassified sequences</taxon>
        <taxon>metagenomes</taxon>
        <taxon>organismal metagenomes</taxon>
    </lineage>
</organism>
<proteinExistence type="predicted"/>
<evidence type="ECO:0000313" key="2">
    <source>
        <dbReference type="EMBL" id="QJA59634.1"/>
    </source>
</evidence>
<feature type="compositionally biased region" description="Basic and acidic residues" evidence="1">
    <location>
        <begin position="204"/>
        <end position="220"/>
    </location>
</feature>